<dbReference type="InterPro" id="IPR050534">
    <property type="entry name" value="Coronavir_polyprotein_1ab"/>
</dbReference>
<evidence type="ECO:0000313" key="5">
    <source>
        <dbReference type="Proteomes" id="UP001164481"/>
    </source>
</evidence>
<evidence type="ECO:0000256" key="2">
    <source>
        <dbReference type="ARBA" id="ARBA00022840"/>
    </source>
</evidence>
<sequence length="740" mass="85461">MKDITQLVGKFTKIKAGGPEVGWGLYILQSTDSLLRNCMVYITKKSVGSMPTLFRNYKIDLVNNSNPNYKNSSKTLVAFTEFYEDQLTQEEKNKLLETILLKVKNLGKVKIERIIKNFGFDIFKHHSDIDALKEQTKDILTNLQIESLYEYFQNHLDLIKSSFLNSKEISNFDIFIEQNKLSELKEFLVKKHPSNFDFLKHYKVSDPYVWYNRNEFDNFALLDYFALKLNWGMSCDERINALTKFCFLELITNNSTMVELRLLNSKIKEFIHEENSYWNGYPEDKNELEKTFKVVREIDGKIYVALSIIYDKEKKIASFLKMLNSLNPIVLDSLSDSETKTLSEGQKNAYESFLKNNITIISGAPGTGKSHIIKHIHNTLKQNKYKNQKEYAILAPTGKASLSVSEKINAKVSTIHSFLQIEPSSEHTIKVKQINTEVKFLIIDEFSMVNTYIFNLLIRACPNLIKLVLVGDVDQLPAIGPGNLLSDIVESKLFNVFYLDKYFRSDSIEIFNHFNSIKTNSPPNFKDGIINYIKYLDSKYLSSVVDLFCEIAKESGLDNLMLLSPMKVGDKGLDAINKKIQDLINPDSELVYSTKFGNKFKINDRVIQQENRLDDDVYNGDIGFIRKKIGTKTQDIKILVEFKNNKLIKYPLNEFLSQIKLAYGITVHKFQGSEIDNVIFAFADTHKRMLYKNLIYTGLSRAKKQIWIVTNNKIDYPNLIKEIQNETPIYTNLKYILKGK</sequence>
<dbReference type="InterPro" id="IPR027785">
    <property type="entry name" value="UvrD-like_helicase_C"/>
</dbReference>
<dbReference type="PANTHER" id="PTHR43788">
    <property type="entry name" value="DNA2/NAM7 HELICASE FAMILY MEMBER"/>
    <property type="match status" value="1"/>
</dbReference>
<dbReference type="InterPro" id="IPR027417">
    <property type="entry name" value="P-loop_NTPase"/>
</dbReference>
<organism evidence="4 5">
    <name type="scientific">Mycoplasmopsis synoviae</name>
    <name type="common">Mycoplasma synoviae</name>
    <dbReference type="NCBI Taxonomy" id="2109"/>
    <lineage>
        <taxon>Bacteria</taxon>
        <taxon>Bacillati</taxon>
        <taxon>Mycoplasmatota</taxon>
        <taxon>Mycoplasmoidales</taxon>
        <taxon>Metamycoplasmataceae</taxon>
        <taxon>Mycoplasmopsis</taxon>
    </lineage>
</organism>
<dbReference type="GO" id="GO:0003678">
    <property type="term" value="F:DNA helicase activity"/>
    <property type="evidence" value="ECO:0007669"/>
    <property type="project" value="UniProtKB-ARBA"/>
</dbReference>
<dbReference type="CDD" id="cd17933">
    <property type="entry name" value="DEXSc_RecD-like"/>
    <property type="match status" value="1"/>
</dbReference>
<dbReference type="SUPFAM" id="SSF52540">
    <property type="entry name" value="P-loop containing nucleoside triphosphate hydrolases"/>
    <property type="match status" value="1"/>
</dbReference>
<dbReference type="Proteomes" id="UP001164481">
    <property type="component" value="Chromosome"/>
</dbReference>
<dbReference type="Pfam" id="PF13245">
    <property type="entry name" value="AAA_19"/>
    <property type="match status" value="1"/>
</dbReference>
<dbReference type="Gene3D" id="3.40.50.300">
    <property type="entry name" value="P-loop containing nucleotide triphosphate hydrolases"/>
    <property type="match status" value="2"/>
</dbReference>
<dbReference type="EMBL" id="CP107525">
    <property type="protein sequence ID" value="UZW64394.1"/>
    <property type="molecule type" value="Genomic_DNA"/>
</dbReference>
<accession>A0AAX3EZE4</accession>
<name>A0AAX3EZE4_MYCSY</name>
<protein>
    <submittedName>
        <fullName evidence="4">AAA family ATPase</fullName>
    </submittedName>
</protein>
<dbReference type="InterPro" id="IPR003593">
    <property type="entry name" value="AAA+_ATPase"/>
</dbReference>
<dbReference type="PANTHER" id="PTHR43788:SF6">
    <property type="entry name" value="DNA HELICASE B"/>
    <property type="match status" value="1"/>
</dbReference>
<feature type="domain" description="AAA+ ATPase" evidence="3">
    <location>
        <begin position="355"/>
        <end position="503"/>
    </location>
</feature>
<gene>
    <name evidence="4" type="ORF">OIE46_03430</name>
</gene>
<dbReference type="InterPro" id="IPR041451">
    <property type="entry name" value="RecD2_SH13"/>
</dbReference>
<proteinExistence type="predicted"/>
<dbReference type="Gene3D" id="2.30.30.940">
    <property type="match status" value="1"/>
</dbReference>
<dbReference type="CDD" id="cd18809">
    <property type="entry name" value="SF1_C_RecD"/>
    <property type="match status" value="1"/>
</dbReference>
<evidence type="ECO:0000256" key="1">
    <source>
        <dbReference type="ARBA" id="ARBA00022741"/>
    </source>
</evidence>
<dbReference type="GO" id="GO:0005524">
    <property type="term" value="F:ATP binding"/>
    <property type="evidence" value="ECO:0007669"/>
    <property type="project" value="UniProtKB-KW"/>
</dbReference>
<keyword evidence="2" id="KW-0067">ATP-binding</keyword>
<reference evidence="4" key="2">
    <citation type="submission" date="2022-11" db="EMBL/GenBank/DDBJ databases">
        <title>complete genomes of mycoplasma synoviae ZX313 strain and SD2 strain.</title>
        <authorList>
            <person name="Zhong Q."/>
        </authorList>
    </citation>
    <scope>NUCLEOTIDE SEQUENCE</scope>
    <source>
        <strain evidence="4">SD2</strain>
    </source>
</reference>
<dbReference type="RefSeq" id="WP_267274356.1">
    <property type="nucleotide sequence ID" value="NZ_CP107525.1"/>
</dbReference>
<dbReference type="AlphaFoldDB" id="A0AAX3EZE4"/>
<dbReference type="SMART" id="SM00382">
    <property type="entry name" value="AAA"/>
    <property type="match status" value="1"/>
</dbReference>
<dbReference type="Pfam" id="PF13538">
    <property type="entry name" value="UvrD_C_2"/>
    <property type="match status" value="1"/>
</dbReference>
<reference evidence="4" key="1">
    <citation type="submission" date="2022-10" db="EMBL/GenBank/DDBJ databases">
        <authorList>
            <person name="Wei X."/>
        </authorList>
    </citation>
    <scope>NUCLEOTIDE SEQUENCE</scope>
    <source>
        <strain evidence="4">SD2</strain>
    </source>
</reference>
<dbReference type="Pfam" id="PF18335">
    <property type="entry name" value="SH3_13"/>
    <property type="match status" value="1"/>
</dbReference>
<evidence type="ECO:0000259" key="3">
    <source>
        <dbReference type="SMART" id="SM00382"/>
    </source>
</evidence>
<keyword evidence="1" id="KW-0547">Nucleotide-binding</keyword>
<evidence type="ECO:0000313" key="4">
    <source>
        <dbReference type="EMBL" id="UZW64394.1"/>
    </source>
</evidence>